<dbReference type="InterPro" id="IPR029047">
    <property type="entry name" value="HSP70_peptide-bd_sf"/>
</dbReference>
<dbReference type="Gene3D" id="3.90.640.10">
    <property type="entry name" value="Actin, Chain A, domain 4"/>
    <property type="match status" value="1"/>
</dbReference>
<feature type="non-terminal residue" evidence="3">
    <location>
        <position position="1"/>
    </location>
</feature>
<accession>X1TRX6</accession>
<dbReference type="SUPFAM" id="SSF100920">
    <property type="entry name" value="Heat shock protein 70kD (HSP70), peptide-binding domain"/>
    <property type="match status" value="1"/>
</dbReference>
<dbReference type="Pfam" id="PF00012">
    <property type="entry name" value="HSP70"/>
    <property type="match status" value="1"/>
</dbReference>
<reference evidence="3" key="1">
    <citation type="journal article" date="2014" name="Front. Microbiol.">
        <title>High frequency of phylogenetically diverse reductive dehalogenase-homologous genes in deep subseafloor sedimentary metagenomes.</title>
        <authorList>
            <person name="Kawai M."/>
            <person name="Futagami T."/>
            <person name="Toyoda A."/>
            <person name="Takaki Y."/>
            <person name="Nishi S."/>
            <person name="Hori S."/>
            <person name="Arai W."/>
            <person name="Tsubouchi T."/>
            <person name="Morono Y."/>
            <person name="Uchiyama I."/>
            <person name="Ito T."/>
            <person name="Fujiyama A."/>
            <person name="Inagaki F."/>
            <person name="Takami H."/>
        </authorList>
    </citation>
    <scope>NUCLEOTIDE SEQUENCE</scope>
    <source>
        <strain evidence="3">Expedition CK06-06</strain>
    </source>
</reference>
<dbReference type="EMBL" id="BARW01006941">
    <property type="protein sequence ID" value="GAI82794.1"/>
    <property type="molecule type" value="Genomic_DNA"/>
</dbReference>
<sequence>AQSQSQVVLFCEGKQLQLTITRQQFNQWVRDLAEKTMTKTEQTVKEANLDFTGIDEVYAVGGGSMMPIVTELLEELTGKKVSRCCEPHCAAALGAVLAGRIEYERQGRSYTCGDVALPGPGVYLREILSHGIGVLVLDQKDREICFEMLPKDTPVPSIQTKLFKLSGPGQTEVLIKLLQGNDGQNVKDCTALGHFELKDLPPRPDLIGRIEITFTLDANGILSAKARDVVSGKQSEMEIDYKSGITANQASV</sequence>
<keyword evidence="1" id="KW-0547">Nucleotide-binding</keyword>
<name>X1TRX6_9ZZZZ</name>
<protein>
    <submittedName>
        <fullName evidence="3">Uncharacterized protein</fullName>
    </submittedName>
</protein>
<organism evidence="3">
    <name type="scientific">marine sediment metagenome</name>
    <dbReference type="NCBI Taxonomy" id="412755"/>
    <lineage>
        <taxon>unclassified sequences</taxon>
        <taxon>metagenomes</taxon>
        <taxon>ecological metagenomes</taxon>
    </lineage>
</organism>
<dbReference type="InterPro" id="IPR013126">
    <property type="entry name" value="Hsp_70_fam"/>
</dbReference>
<dbReference type="Gene3D" id="2.60.34.10">
    <property type="entry name" value="Substrate Binding Domain Of DNAk, Chain A, domain 1"/>
    <property type="match status" value="1"/>
</dbReference>
<keyword evidence="2" id="KW-0067">ATP-binding</keyword>
<comment type="caution">
    <text evidence="3">The sequence shown here is derived from an EMBL/GenBank/DDBJ whole genome shotgun (WGS) entry which is preliminary data.</text>
</comment>
<dbReference type="GO" id="GO:0005524">
    <property type="term" value="F:ATP binding"/>
    <property type="evidence" value="ECO:0007669"/>
    <property type="project" value="UniProtKB-KW"/>
</dbReference>
<gene>
    <name evidence="3" type="ORF">S12H4_14556</name>
</gene>
<evidence type="ECO:0000313" key="3">
    <source>
        <dbReference type="EMBL" id="GAI82794.1"/>
    </source>
</evidence>
<dbReference type="Gene3D" id="3.30.420.40">
    <property type="match status" value="2"/>
</dbReference>
<dbReference type="SUPFAM" id="SSF53067">
    <property type="entry name" value="Actin-like ATPase domain"/>
    <property type="match status" value="1"/>
</dbReference>
<dbReference type="InterPro" id="IPR043129">
    <property type="entry name" value="ATPase_NBD"/>
</dbReference>
<dbReference type="PRINTS" id="PR00301">
    <property type="entry name" value="HEATSHOCK70"/>
</dbReference>
<evidence type="ECO:0000256" key="2">
    <source>
        <dbReference type="ARBA" id="ARBA00022840"/>
    </source>
</evidence>
<evidence type="ECO:0000256" key="1">
    <source>
        <dbReference type="ARBA" id="ARBA00022741"/>
    </source>
</evidence>
<dbReference type="AlphaFoldDB" id="X1TRX6"/>
<dbReference type="PANTHER" id="PTHR19375">
    <property type="entry name" value="HEAT SHOCK PROTEIN 70KDA"/>
    <property type="match status" value="1"/>
</dbReference>
<dbReference type="GO" id="GO:0140662">
    <property type="term" value="F:ATP-dependent protein folding chaperone"/>
    <property type="evidence" value="ECO:0007669"/>
    <property type="project" value="InterPro"/>
</dbReference>
<proteinExistence type="predicted"/>